<dbReference type="Pfam" id="PF04641">
    <property type="entry name" value="Rtf2"/>
    <property type="match status" value="1"/>
</dbReference>
<dbReference type="GO" id="GO:0005634">
    <property type="term" value="C:nucleus"/>
    <property type="evidence" value="ECO:0007669"/>
    <property type="project" value="TreeGrafter"/>
</dbReference>
<sequence>MGGDGGSIPKRIELVRSRQKPEQVAKEAELAARWRHCQLSQELLKPANSSLSSWSDEKAASSSAAGAGAAAASAASPFACPLSGVEMNGPVPFRVPLVLRLRAGRESR</sequence>
<accession>A0A1I8FPT7</accession>
<evidence type="ECO:0000256" key="1">
    <source>
        <dbReference type="SAM" id="MobiDB-lite"/>
    </source>
</evidence>
<dbReference type="Proteomes" id="UP000095280">
    <property type="component" value="Unplaced"/>
</dbReference>
<dbReference type="PANTHER" id="PTHR12775">
    <property type="entry name" value="PROTEIN C20ORF43 HOMOLOG"/>
    <property type="match status" value="1"/>
</dbReference>
<dbReference type="GO" id="GO:0006274">
    <property type="term" value="P:DNA replication termination"/>
    <property type="evidence" value="ECO:0007669"/>
    <property type="project" value="TreeGrafter"/>
</dbReference>
<dbReference type="InterPro" id="IPR006735">
    <property type="entry name" value="Rtf2"/>
</dbReference>
<organism evidence="2 3">
    <name type="scientific">Macrostomum lignano</name>
    <dbReference type="NCBI Taxonomy" id="282301"/>
    <lineage>
        <taxon>Eukaryota</taxon>
        <taxon>Metazoa</taxon>
        <taxon>Spiralia</taxon>
        <taxon>Lophotrochozoa</taxon>
        <taxon>Platyhelminthes</taxon>
        <taxon>Rhabditophora</taxon>
        <taxon>Macrostomorpha</taxon>
        <taxon>Macrostomida</taxon>
        <taxon>Macrostomidae</taxon>
        <taxon>Macrostomum</taxon>
    </lineage>
</organism>
<protein>
    <submittedName>
        <fullName evidence="3">Rtf2 domain-containing protein</fullName>
    </submittedName>
</protein>
<dbReference type="WBParaSite" id="maker-unitig_42546-snap-gene-0.2-mRNA-1">
    <property type="protein sequence ID" value="maker-unitig_42546-snap-gene-0.2-mRNA-1"/>
    <property type="gene ID" value="maker-unitig_42546-snap-gene-0.2"/>
</dbReference>
<name>A0A1I8FPT7_9PLAT</name>
<keyword evidence="2" id="KW-1185">Reference proteome</keyword>
<reference evidence="3" key="1">
    <citation type="submission" date="2016-11" db="UniProtKB">
        <authorList>
            <consortium name="WormBaseParasite"/>
        </authorList>
    </citation>
    <scope>IDENTIFICATION</scope>
</reference>
<evidence type="ECO:0000313" key="3">
    <source>
        <dbReference type="WBParaSite" id="maker-unitig_42546-snap-gene-0.2-mRNA-1"/>
    </source>
</evidence>
<dbReference type="AlphaFoldDB" id="A0A1I8FPT7"/>
<feature type="region of interest" description="Disordered" evidence="1">
    <location>
        <begin position="48"/>
        <end position="67"/>
    </location>
</feature>
<feature type="compositionally biased region" description="Low complexity" evidence="1">
    <location>
        <begin position="49"/>
        <end position="67"/>
    </location>
</feature>
<proteinExistence type="predicted"/>
<evidence type="ECO:0000313" key="2">
    <source>
        <dbReference type="Proteomes" id="UP000095280"/>
    </source>
</evidence>
<dbReference type="PANTHER" id="PTHR12775:SF0">
    <property type="entry name" value="REPLICATION TERMINATION FACTOR 2"/>
    <property type="match status" value="1"/>
</dbReference>